<keyword evidence="3" id="KW-1185">Reference proteome</keyword>
<keyword evidence="1" id="KW-1133">Transmembrane helix</keyword>
<sequence length="80" mass="8470">MSFFWNESKPLLKRLITASAVCALLGAGTCGVSAISGAGHSRFFAVVAMAGGVVFLLSVHVLVVSSLILSLQSIVRFFRR</sequence>
<name>I3ZMH2_TERRK</name>
<dbReference type="HOGENOM" id="CLU_2588541_0_0_0"/>
<dbReference type="STRING" id="926566.Terro_4236"/>
<dbReference type="KEGG" id="trs:Terro_4236"/>
<feature type="transmembrane region" description="Helical" evidence="1">
    <location>
        <begin position="44"/>
        <end position="71"/>
    </location>
</feature>
<accession>I3ZMH2</accession>
<proteinExistence type="predicted"/>
<evidence type="ECO:0000313" key="3">
    <source>
        <dbReference type="Proteomes" id="UP000006056"/>
    </source>
</evidence>
<dbReference type="Proteomes" id="UP000006056">
    <property type="component" value="Chromosome"/>
</dbReference>
<evidence type="ECO:0000313" key="2">
    <source>
        <dbReference type="EMBL" id="AFL90440.1"/>
    </source>
</evidence>
<keyword evidence="1" id="KW-0812">Transmembrane</keyword>
<organism evidence="2 3">
    <name type="scientific">Terriglobus roseus (strain DSM 18391 / NRRL B-41598 / KBS 63)</name>
    <dbReference type="NCBI Taxonomy" id="926566"/>
    <lineage>
        <taxon>Bacteria</taxon>
        <taxon>Pseudomonadati</taxon>
        <taxon>Acidobacteriota</taxon>
        <taxon>Terriglobia</taxon>
        <taxon>Terriglobales</taxon>
        <taxon>Acidobacteriaceae</taxon>
        <taxon>Terriglobus</taxon>
    </lineage>
</organism>
<dbReference type="RefSeq" id="WP_014787700.1">
    <property type="nucleotide sequence ID" value="NC_018014.1"/>
</dbReference>
<protein>
    <submittedName>
        <fullName evidence="2">Uncharacterized protein</fullName>
    </submittedName>
</protein>
<dbReference type="AlphaFoldDB" id="I3ZMH2"/>
<keyword evidence="1" id="KW-0472">Membrane</keyword>
<dbReference type="EMBL" id="CP003379">
    <property type="protein sequence ID" value="AFL90440.1"/>
    <property type="molecule type" value="Genomic_DNA"/>
</dbReference>
<reference evidence="2 3" key="1">
    <citation type="submission" date="2012-06" db="EMBL/GenBank/DDBJ databases">
        <title>Complete genome of Terriglobus roseus DSM 18391.</title>
        <authorList>
            <consortium name="US DOE Joint Genome Institute (JGI-PGF)"/>
            <person name="Lucas S."/>
            <person name="Copeland A."/>
            <person name="Lapidus A."/>
            <person name="Glavina del Rio T."/>
            <person name="Dalin E."/>
            <person name="Tice H."/>
            <person name="Bruce D."/>
            <person name="Goodwin L."/>
            <person name="Pitluck S."/>
            <person name="Peters L."/>
            <person name="Mikhailova N."/>
            <person name="Munk A.C.C."/>
            <person name="Kyrpides N."/>
            <person name="Mavromatis K."/>
            <person name="Ivanova N."/>
            <person name="Brettin T."/>
            <person name="Detter J.C."/>
            <person name="Han C."/>
            <person name="Larimer F."/>
            <person name="Land M."/>
            <person name="Hauser L."/>
            <person name="Markowitz V."/>
            <person name="Cheng J.-F."/>
            <person name="Hugenholtz P."/>
            <person name="Woyke T."/>
            <person name="Wu D."/>
            <person name="Brambilla E."/>
            <person name="Klenk H.-P."/>
            <person name="Eisen J.A."/>
        </authorList>
    </citation>
    <scope>NUCLEOTIDE SEQUENCE [LARGE SCALE GENOMIC DNA]</scope>
    <source>
        <strain evidence="3">DSM 18391 / NRRL B-41598 / KBS 63</strain>
    </source>
</reference>
<gene>
    <name evidence="2" type="ordered locus">Terro_4236</name>
</gene>
<evidence type="ECO:0000256" key="1">
    <source>
        <dbReference type="SAM" id="Phobius"/>
    </source>
</evidence>